<comment type="similarity">
    <text evidence="2 11">Belongs to the ORC1 family.</text>
</comment>
<dbReference type="Proteomes" id="UP000192247">
    <property type="component" value="Unassembled WGS sequence"/>
</dbReference>
<dbReference type="CDD" id="cd00009">
    <property type="entry name" value="AAA"/>
    <property type="match status" value="1"/>
</dbReference>
<dbReference type="InterPro" id="IPR027417">
    <property type="entry name" value="P-loop_NTPase"/>
</dbReference>
<dbReference type="InterPro" id="IPR003593">
    <property type="entry name" value="AAA+_ATPase"/>
</dbReference>
<dbReference type="Pfam" id="PF00004">
    <property type="entry name" value="AAA"/>
    <property type="match status" value="1"/>
</dbReference>
<dbReference type="GO" id="GO:0033314">
    <property type="term" value="P:mitotic DNA replication checkpoint signaling"/>
    <property type="evidence" value="ECO:0007669"/>
    <property type="project" value="TreeGrafter"/>
</dbReference>
<dbReference type="Gene3D" id="3.40.50.300">
    <property type="entry name" value="P-loop containing nucleotide triphosphate hydrolases"/>
    <property type="match status" value="2"/>
</dbReference>
<proteinExistence type="inferred from homology"/>
<evidence type="ECO:0000256" key="8">
    <source>
        <dbReference type="ARBA" id="ARBA00022842"/>
    </source>
</evidence>
<gene>
    <name evidence="14" type="ORF">BIW11_02720</name>
</gene>
<dbReference type="InterPro" id="IPR015163">
    <property type="entry name" value="Cdc6_C"/>
</dbReference>
<evidence type="ECO:0000256" key="9">
    <source>
        <dbReference type="ARBA" id="ARBA00023125"/>
    </source>
</evidence>
<dbReference type="Gene3D" id="1.10.8.60">
    <property type="match status" value="1"/>
</dbReference>
<dbReference type="GO" id="GO:0005664">
    <property type="term" value="C:nuclear origin of replication recognition complex"/>
    <property type="evidence" value="ECO:0007669"/>
    <property type="project" value="TreeGrafter"/>
</dbReference>
<evidence type="ECO:0000256" key="6">
    <source>
        <dbReference type="ARBA" id="ARBA00022741"/>
    </source>
</evidence>
<dbReference type="PANTHER" id="PTHR10763">
    <property type="entry name" value="CELL DIVISION CONTROL PROTEIN 6-RELATED"/>
    <property type="match status" value="1"/>
</dbReference>
<dbReference type="FunCoup" id="A0A1V9XYI1">
    <property type="interactions" value="112"/>
</dbReference>
<evidence type="ECO:0000256" key="1">
    <source>
        <dbReference type="ARBA" id="ARBA00004123"/>
    </source>
</evidence>
<dbReference type="SUPFAM" id="SSF46785">
    <property type="entry name" value="Winged helix' DNA-binding domain"/>
    <property type="match status" value="1"/>
</dbReference>
<evidence type="ECO:0000256" key="10">
    <source>
        <dbReference type="ARBA" id="ARBA00023242"/>
    </source>
</evidence>
<protein>
    <recommendedName>
        <fullName evidence="3 11">Origin recognition complex subunit 1</fullName>
    </recommendedName>
</protein>
<dbReference type="GO" id="GO:0003688">
    <property type="term" value="F:DNA replication origin binding"/>
    <property type="evidence" value="ECO:0007669"/>
    <property type="project" value="TreeGrafter"/>
</dbReference>
<keyword evidence="15" id="KW-1185">Reference proteome</keyword>
<dbReference type="GO" id="GO:0006270">
    <property type="term" value="P:DNA replication initiation"/>
    <property type="evidence" value="ECO:0007669"/>
    <property type="project" value="TreeGrafter"/>
</dbReference>
<name>A0A1V9XYI1_9ACAR</name>
<dbReference type="SMART" id="SM00382">
    <property type="entry name" value="AAA"/>
    <property type="match status" value="1"/>
</dbReference>
<comment type="subunit">
    <text evidence="11">ORC is composed of six subunits.</text>
</comment>
<evidence type="ECO:0000256" key="11">
    <source>
        <dbReference type="RuleBase" id="RU365058"/>
    </source>
</evidence>
<evidence type="ECO:0000256" key="5">
    <source>
        <dbReference type="ARBA" id="ARBA00022723"/>
    </source>
</evidence>
<dbReference type="InterPro" id="IPR050311">
    <property type="entry name" value="ORC1/CDC6"/>
</dbReference>
<feature type="compositionally biased region" description="Basic residues" evidence="12">
    <location>
        <begin position="508"/>
        <end position="519"/>
    </location>
</feature>
<dbReference type="GO" id="GO:0046872">
    <property type="term" value="F:metal ion binding"/>
    <property type="evidence" value="ECO:0007669"/>
    <property type="project" value="UniProtKB-KW"/>
</dbReference>
<keyword evidence="5" id="KW-0479">Metal-binding</keyword>
<dbReference type="InParanoid" id="A0A1V9XYI1"/>
<evidence type="ECO:0000313" key="15">
    <source>
        <dbReference type="Proteomes" id="UP000192247"/>
    </source>
</evidence>
<comment type="function">
    <text evidence="11">Component of the origin recognition complex (ORC) that binds origins of replication. DNA-binding is ATP-dependent, however specific DNA sequences that define origins of replication have not been identified so far. ORC is required to assemble the pre-replication complex necessary to initiate DNA replication.</text>
</comment>
<accession>A0A1V9XYI1</accession>
<dbReference type="Pfam" id="PF09079">
    <property type="entry name" value="WHD_Cdc6"/>
    <property type="match status" value="1"/>
</dbReference>
<feature type="domain" description="AAA+ ATPase" evidence="13">
    <location>
        <begin position="144"/>
        <end position="297"/>
    </location>
</feature>
<comment type="subcellular location">
    <subcellularLocation>
        <location evidence="1 11">Nucleus</location>
    </subcellularLocation>
</comment>
<dbReference type="OrthoDB" id="1926878at2759"/>
<evidence type="ECO:0000256" key="7">
    <source>
        <dbReference type="ARBA" id="ARBA00022840"/>
    </source>
</evidence>
<evidence type="ECO:0000256" key="12">
    <source>
        <dbReference type="SAM" id="MobiDB-lite"/>
    </source>
</evidence>
<dbReference type="GO" id="GO:0005524">
    <property type="term" value="F:ATP binding"/>
    <property type="evidence" value="ECO:0007669"/>
    <property type="project" value="UniProtKB-KW"/>
</dbReference>
<dbReference type="GO" id="GO:0016887">
    <property type="term" value="F:ATP hydrolysis activity"/>
    <property type="evidence" value="ECO:0007669"/>
    <property type="project" value="InterPro"/>
</dbReference>
<evidence type="ECO:0000313" key="14">
    <source>
        <dbReference type="EMBL" id="OQR78502.1"/>
    </source>
</evidence>
<dbReference type="InterPro" id="IPR003959">
    <property type="entry name" value="ATPase_AAA_core"/>
</dbReference>
<keyword evidence="10 11" id="KW-0539">Nucleus</keyword>
<organism evidence="14 15">
    <name type="scientific">Tropilaelaps mercedesae</name>
    <dbReference type="NCBI Taxonomy" id="418985"/>
    <lineage>
        <taxon>Eukaryota</taxon>
        <taxon>Metazoa</taxon>
        <taxon>Ecdysozoa</taxon>
        <taxon>Arthropoda</taxon>
        <taxon>Chelicerata</taxon>
        <taxon>Arachnida</taxon>
        <taxon>Acari</taxon>
        <taxon>Parasitiformes</taxon>
        <taxon>Mesostigmata</taxon>
        <taxon>Gamasina</taxon>
        <taxon>Dermanyssoidea</taxon>
        <taxon>Laelapidae</taxon>
        <taxon>Tropilaelaps</taxon>
    </lineage>
</organism>
<dbReference type="EMBL" id="MNPL01002160">
    <property type="protein sequence ID" value="OQR78502.1"/>
    <property type="molecule type" value="Genomic_DNA"/>
</dbReference>
<keyword evidence="7 11" id="KW-0067">ATP-binding</keyword>
<keyword evidence="9 11" id="KW-0238">DNA-binding</keyword>
<evidence type="ECO:0000256" key="2">
    <source>
        <dbReference type="ARBA" id="ARBA00008398"/>
    </source>
</evidence>
<dbReference type="STRING" id="418985.A0A1V9XYI1"/>
<keyword evidence="6 11" id="KW-0547">Nucleotide-binding</keyword>
<dbReference type="Pfam" id="PF17872">
    <property type="entry name" value="AAA_lid_10"/>
    <property type="match status" value="1"/>
</dbReference>
<evidence type="ECO:0000256" key="3">
    <source>
        <dbReference type="ARBA" id="ARBA00019081"/>
    </source>
</evidence>
<evidence type="ECO:0000256" key="4">
    <source>
        <dbReference type="ARBA" id="ARBA00022705"/>
    </source>
</evidence>
<comment type="caution">
    <text evidence="14">The sequence shown here is derived from an EMBL/GenBank/DDBJ whole genome shotgun (WGS) entry which is preliminary data.</text>
</comment>
<keyword evidence="8" id="KW-0460">Magnesium</keyword>
<reference evidence="14 15" key="1">
    <citation type="journal article" date="2017" name="Gigascience">
        <title>Draft genome of the honey bee ectoparasitic mite, Tropilaelaps mercedesae, is shaped by the parasitic life history.</title>
        <authorList>
            <person name="Dong X."/>
            <person name="Armstrong S.D."/>
            <person name="Xia D."/>
            <person name="Makepeace B.L."/>
            <person name="Darby A.C."/>
            <person name="Kadowaki T."/>
        </authorList>
    </citation>
    <scope>NUCLEOTIDE SEQUENCE [LARGE SCALE GENOMIC DNA]</scope>
    <source>
        <strain evidence="14">Wuxi-XJTLU</strain>
    </source>
</reference>
<dbReference type="InterPro" id="IPR041083">
    <property type="entry name" value="AAA_lid_10"/>
</dbReference>
<dbReference type="InterPro" id="IPR036390">
    <property type="entry name" value="WH_DNA-bd_sf"/>
</dbReference>
<sequence length="742" mass="84618">MGERIDEDRMSNEGDVETAAMDFTDKSNEEDMNFDDGVILKPKTKLVQIPNRGTKRAASTQCGSTWSVSRAPAIRRCLNIMRATSRGTPQMPSRRVIRERLKDNDFENALEKLHVCAIPEQLSCRETQFAEIYDFIENRLSEETGGCMYISGAPGTGKSATIREVMEALNKAQKTNEVAKFKYIEINGMKLTKPHQAYVRILKQLTGRTATPERAADILTKIFTGKEEATNGAMVVLLADELDLLWTRKQQVLYNLFDWPTHPSSRLVVIAIANTMDLPERVFINKVTSRMGLSRITFQPYTFQELQEILNARLVGHELMDPDAIELVSRKVAALSGDARRALELCRRSVELLGKASYKIPVGSPPTLPIKEANTYPVTTAHVEQAIQEMFYSAKVMAIRSLSTHEQLLLRAIVQEFKRTGAYETVFHKVQSQYDTLARLDGVVPVNCTLLSTMLARLGSWRLVTLSDSRHDFHQKIFMNFTQDERREVPRSLLDLTRERCAKMAVARPRRYPARKRATSMKTPRQDRDIPKEVDSPLLNTWTKSAPSTQRNPTRWRRLNVSSETFECHEAYQQGDPRMPPCQVGSWYRKTRNDSRSYGSFKAQKINEVAKFKYIGIHGTKLRKPHQAYVRILKQLTDRKATPERAADILTKIFTGKEDATGVMVVLLADELDLLWTGKQQVLYNLFYWPTHLSSRLVVIAIANTMDIPERVFINKVTSYMRISAQLTGLESMDRDAVQRRC</sequence>
<dbReference type="PANTHER" id="PTHR10763:SF23">
    <property type="entry name" value="ORIGIN RECOGNITION COMPLEX SUBUNIT 1"/>
    <property type="match status" value="1"/>
</dbReference>
<feature type="region of interest" description="Disordered" evidence="12">
    <location>
        <begin position="508"/>
        <end position="532"/>
    </location>
</feature>
<evidence type="ECO:0000259" key="13">
    <source>
        <dbReference type="SMART" id="SM00382"/>
    </source>
</evidence>
<dbReference type="AlphaFoldDB" id="A0A1V9XYI1"/>
<dbReference type="FunFam" id="3.40.50.300:FF:000199">
    <property type="entry name" value="Origin recognition complex subunit 1"/>
    <property type="match status" value="1"/>
</dbReference>
<keyword evidence="4 11" id="KW-0235">DNA replication</keyword>
<dbReference type="SUPFAM" id="SSF52540">
    <property type="entry name" value="P-loop containing nucleoside triphosphate hydrolases"/>
    <property type="match status" value="1"/>
</dbReference>